<organism evidence="1 2">
    <name type="scientific">Cirrhinus molitorella</name>
    <name type="common">mud carp</name>
    <dbReference type="NCBI Taxonomy" id="172907"/>
    <lineage>
        <taxon>Eukaryota</taxon>
        <taxon>Metazoa</taxon>
        <taxon>Chordata</taxon>
        <taxon>Craniata</taxon>
        <taxon>Vertebrata</taxon>
        <taxon>Euteleostomi</taxon>
        <taxon>Actinopterygii</taxon>
        <taxon>Neopterygii</taxon>
        <taxon>Teleostei</taxon>
        <taxon>Ostariophysi</taxon>
        <taxon>Cypriniformes</taxon>
        <taxon>Cyprinidae</taxon>
        <taxon>Labeoninae</taxon>
        <taxon>Labeonini</taxon>
        <taxon>Cirrhinus</taxon>
    </lineage>
</organism>
<evidence type="ECO:0000313" key="1">
    <source>
        <dbReference type="EMBL" id="KAL1246991.1"/>
    </source>
</evidence>
<proteinExistence type="predicted"/>
<dbReference type="PANTHER" id="PTHR31025:SF19">
    <property type="entry name" value="SI:CH73-42K18.1-RELATED"/>
    <property type="match status" value="1"/>
</dbReference>
<evidence type="ECO:0000313" key="2">
    <source>
        <dbReference type="Proteomes" id="UP001558613"/>
    </source>
</evidence>
<reference evidence="1 2" key="1">
    <citation type="submission" date="2023-09" db="EMBL/GenBank/DDBJ databases">
        <authorList>
            <person name="Wang M."/>
        </authorList>
    </citation>
    <scope>NUCLEOTIDE SEQUENCE [LARGE SCALE GENOMIC DNA]</scope>
    <source>
        <strain evidence="1">GT-2023</strain>
        <tissue evidence="1">Liver</tissue>
    </source>
</reference>
<comment type="caution">
    <text evidence="1">The sequence shown here is derived from an EMBL/GenBank/DDBJ whole genome shotgun (WGS) entry which is preliminary data.</text>
</comment>
<dbReference type="EMBL" id="JAYMGO010000031">
    <property type="protein sequence ID" value="KAL1246991.1"/>
    <property type="molecule type" value="Genomic_DNA"/>
</dbReference>
<name>A0ABR3L4E1_9TELE</name>
<dbReference type="Proteomes" id="UP001558613">
    <property type="component" value="Unassembled WGS sequence"/>
</dbReference>
<protein>
    <submittedName>
        <fullName evidence="1">Uncharacterized protein</fullName>
    </submittedName>
</protein>
<accession>A0ABR3L4E1</accession>
<gene>
    <name evidence="1" type="ORF">QQF64_034534</name>
</gene>
<sequence>MDSNVIVSATAKGKQLSSTKRRKTFFDNNYPVVKPVQYLLQPGHTAVHVPILEMIQKIFNHTDILDKIKETKVAQNSHYVSHQDGLYFKENTFLSSDELKIALILYIDDLEIANPLGTSRKIHKICSVYWMFADLPSKYRSALHVIQLAALCKVADIQTFGYEKALGPLLRDLHTLEQDGVFIESIGKVVQGTVMCVVSDNLAAHDLAGFSKSFRAEYFCRFCTATQAQLQTHEVASGEFSLRTKDSHNSDVHAVMHGDSQSQNGVQSDCVLSQHLEHFHTVTGFPPDALHDLFEGIVPVELALCIGEMIRRKYFTLEYLNERIVSFPYQHADKIDKPHKIPQTFAVKKSIGGNGHENGTLLRLLPLIIGNVVPEEDGAWTVLMDLKEVVELSLSSEFTEESLQYFQSKIQDHKEMLKETFPDFKLRPKHHYIDHYPDLVRRFGPLVHLWTMRNQKMAAAQKHVLRVYVARDTALKLTLLERPKSVEELKEIIHYEDPDFDGDLCLLVDILELPEKGTLRVVRPEGDTSSTESSDTDILPHALQRQKSWPDHFVVPGFGYEMEHILEGGNRIYEESGKLLKLKRSHKSEILRKMAEMIYGFKPYPHDKELAMAAKALITTHPCLRMTSGEDGELGWKRHIGYKVASYRNNLARAGVAEVAINTGKRSRNNPDSGHPHQNIKKARKAEVNYIINLAKLMRIYDLQEERDVNMRRALVLRALPVYLREDSSKFFRTCNSADGPDLTDTPVALLTVVTDDTTDASLFSPESICIVVEDEILVSGPTNLADSFLLLFGYIYALDLQYPKNLELTFTFIQKFVVCLEDNKPLKGRLLTLKNDLFN</sequence>
<keyword evidence="2" id="KW-1185">Reference proteome</keyword>
<dbReference type="PANTHER" id="PTHR31025">
    <property type="entry name" value="SI:CH211-196P9.1-RELATED"/>
    <property type="match status" value="1"/>
</dbReference>